<organism evidence="1">
    <name type="scientific">marine metagenome</name>
    <dbReference type="NCBI Taxonomy" id="408172"/>
    <lineage>
        <taxon>unclassified sequences</taxon>
        <taxon>metagenomes</taxon>
        <taxon>ecological metagenomes</taxon>
    </lineage>
</organism>
<dbReference type="EMBL" id="UINC01061930">
    <property type="protein sequence ID" value="SVB88027.1"/>
    <property type="molecule type" value="Genomic_DNA"/>
</dbReference>
<gene>
    <name evidence="1" type="ORF">METZ01_LOCUS240881</name>
</gene>
<accession>A0A382HM53</accession>
<protein>
    <recommendedName>
        <fullName evidence="2">Prolyl 4-hydroxylase alpha subunit Fe(2+) 2OG dioxygenase domain-containing protein</fullName>
    </recommendedName>
</protein>
<sequence>MMSEIKVYDDLIDKETSKKVYEWGQNVSWYTGWHRMKHPKFKDISLFEYCPEEDGNFNNRHWLGEIEIPGMESLYLAELMRFSMYRRPIGWSTEQVRDTNPVIWDLWSKINEKVFDNKANIDGIPESILGLRGPNSIFKGGKTFFQKNDIEEGPSGWTCYLNARCADIHPQTQQLSRESEVGNLHKDTAKNWEGNYFTCIYISNLEWNPTWNGSFLYFDESETGVKHWKGNYNIGWPEKIVGNKPGRIIVYPHTQTHITNSPTNSAPEMTQRIVFRVEVNENTFS</sequence>
<proteinExistence type="predicted"/>
<evidence type="ECO:0000313" key="1">
    <source>
        <dbReference type="EMBL" id="SVB88027.1"/>
    </source>
</evidence>
<reference evidence="1" key="1">
    <citation type="submission" date="2018-05" db="EMBL/GenBank/DDBJ databases">
        <authorList>
            <person name="Lanie J.A."/>
            <person name="Ng W.-L."/>
            <person name="Kazmierczak K.M."/>
            <person name="Andrzejewski T.M."/>
            <person name="Davidsen T.M."/>
            <person name="Wayne K.J."/>
            <person name="Tettelin H."/>
            <person name="Glass J.I."/>
            <person name="Rusch D."/>
            <person name="Podicherti R."/>
            <person name="Tsui H.-C.T."/>
            <person name="Winkler M.E."/>
        </authorList>
    </citation>
    <scope>NUCLEOTIDE SEQUENCE</scope>
</reference>
<evidence type="ECO:0008006" key="2">
    <source>
        <dbReference type="Google" id="ProtNLM"/>
    </source>
</evidence>
<dbReference type="AlphaFoldDB" id="A0A382HM53"/>
<name>A0A382HM53_9ZZZZ</name>